<accession>A0A8J3XXL8</accession>
<dbReference type="PANTHER" id="PTHR38436">
    <property type="entry name" value="POLYKETIDE CYCLASE SNOAL-LIKE DOMAIN"/>
    <property type="match status" value="1"/>
</dbReference>
<keyword evidence="2" id="KW-1185">Reference proteome</keyword>
<dbReference type="GO" id="GO:0030638">
    <property type="term" value="P:polyketide metabolic process"/>
    <property type="evidence" value="ECO:0007669"/>
    <property type="project" value="InterPro"/>
</dbReference>
<comment type="caution">
    <text evidence="1">The sequence shown here is derived from an EMBL/GenBank/DDBJ whole genome shotgun (WGS) entry which is preliminary data.</text>
</comment>
<dbReference type="InterPro" id="IPR009959">
    <property type="entry name" value="Cyclase_SnoaL-like"/>
</dbReference>
<proteinExistence type="predicted"/>
<evidence type="ECO:0008006" key="3">
    <source>
        <dbReference type="Google" id="ProtNLM"/>
    </source>
</evidence>
<dbReference type="Pfam" id="PF07366">
    <property type="entry name" value="SnoaL"/>
    <property type="match status" value="1"/>
</dbReference>
<dbReference type="SUPFAM" id="SSF54427">
    <property type="entry name" value="NTF2-like"/>
    <property type="match status" value="1"/>
</dbReference>
<protein>
    <recommendedName>
        <fullName evidence="3">Ester cyclase</fullName>
    </recommendedName>
</protein>
<dbReference type="RefSeq" id="WP_203946416.1">
    <property type="nucleotide sequence ID" value="NZ_BOOR01000034.1"/>
</dbReference>
<evidence type="ECO:0000313" key="1">
    <source>
        <dbReference type="EMBL" id="GII56270.1"/>
    </source>
</evidence>
<dbReference type="Gene3D" id="3.10.450.50">
    <property type="match status" value="1"/>
</dbReference>
<dbReference type="Proteomes" id="UP000605992">
    <property type="component" value="Unassembled WGS sequence"/>
</dbReference>
<evidence type="ECO:0000313" key="2">
    <source>
        <dbReference type="Proteomes" id="UP000605992"/>
    </source>
</evidence>
<dbReference type="AlphaFoldDB" id="A0A8J3XXL8"/>
<dbReference type="InterPro" id="IPR032710">
    <property type="entry name" value="NTF2-like_dom_sf"/>
</dbReference>
<organism evidence="1 2">
    <name type="scientific">Planotetraspora thailandica</name>
    <dbReference type="NCBI Taxonomy" id="487172"/>
    <lineage>
        <taxon>Bacteria</taxon>
        <taxon>Bacillati</taxon>
        <taxon>Actinomycetota</taxon>
        <taxon>Actinomycetes</taxon>
        <taxon>Streptosporangiales</taxon>
        <taxon>Streptosporangiaceae</taxon>
        <taxon>Planotetraspora</taxon>
    </lineage>
</organism>
<dbReference type="EMBL" id="BOOR01000034">
    <property type="protein sequence ID" value="GII56270.1"/>
    <property type="molecule type" value="Genomic_DNA"/>
</dbReference>
<sequence>MSTAQATSNKATFSRFHDAINSGDAEVISKTIDEVVEPGVLFHTPVPIDATGPQALKYVWEALLRAFPDIQVAVEDVITEGDKVVCRNTVTGTHQGEYRGLPPTGKSVAYHEIFIFRFAGGRIVEIWGVVDVASQMRQLGVIPGGFHDHSNGEPGGGKSE</sequence>
<gene>
    <name evidence="1" type="ORF">Pth03_46590</name>
</gene>
<reference evidence="1" key="1">
    <citation type="submission" date="2021-01" db="EMBL/GenBank/DDBJ databases">
        <title>Whole genome shotgun sequence of Planotetraspora thailandica NBRC 104271.</title>
        <authorList>
            <person name="Komaki H."/>
            <person name="Tamura T."/>
        </authorList>
    </citation>
    <scope>NUCLEOTIDE SEQUENCE</scope>
    <source>
        <strain evidence="1">NBRC 104271</strain>
    </source>
</reference>
<name>A0A8J3XXL8_9ACTN</name>
<dbReference type="PANTHER" id="PTHR38436:SF1">
    <property type="entry name" value="ESTER CYCLASE"/>
    <property type="match status" value="1"/>
</dbReference>